<feature type="region of interest" description="Disordered" evidence="1">
    <location>
        <begin position="108"/>
        <end position="133"/>
    </location>
</feature>
<dbReference type="PANTHER" id="PTHR33877:SF2">
    <property type="entry name" value="OS07G0170200 PROTEIN"/>
    <property type="match status" value="1"/>
</dbReference>
<dbReference type="PANTHER" id="PTHR33877">
    <property type="entry name" value="SLL1193 PROTEIN"/>
    <property type="match status" value="1"/>
</dbReference>
<evidence type="ECO:0000256" key="1">
    <source>
        <dbReference type="SAM" id="MobiDB-lite"/>
    </source>
</evidence>
<keyword evidence="3" id="KW-0255">Endonuclease</keyword>
<evidence type="ECO:0000313" key="4">
    <source>
        <dbReference type="Proteomes" id="UP001601422"/>
    </source>
</evidence>
<dbReference type="InterPro" id="IPR003615">
    <property type="entry name" value="HNH_nuc"/>
</dbReference>
<dbReference type="Pfam" id="PF01844">
    <property type="entry name" value="HNH"/>
    <property type="match status" value="1"/>
</dbReference>
<dbReference type="GO" id="GO:0004519">
    <property type="term" value="F:endonuclease activity"/>
    <property type="evidence" value="ECO:0007669"/>
    <property type="project" value="UniProtKB-KW"/>
</dbReference>
<dbReference type="CDD" id="cd00085">
    <property type="entry name" value="HNHc"/>
    <property type="match status" value="1"/>
</dbReference>
<keyword evidence="3" id="KW-0378">Hydrolase</keyword>
<evidence type="ECO:0000259" key="2">
    <source>
        <dbReference type="SMART" id="SM00507"/>
    </source>
</evidence>
<feature type="compositionally biased region" description="Basic and acidic residues" evidence="1">
    <location>
        <begin position="108"/>
        <end position="123"/>
    </location>
</feature>
<organism evidence="3 4">
    <name type="scientific">Streptomyces tibetensis</name>
    <dbReference type="NCBI Taxonomy" id="2382123"/>
    <lineage>
        <taxon>Bacteria</taxon>
        <taxon>Bacillati</taxon>
        <taxon>Actinomycetota</taxon>
        <taxon>Actinomycetes</taxon>
        <taxon>Kitasatosporales</taxon>
        <taxon>Streptomycetaceae</taxon>
        <taxon>Streptomyces</taxon>
    </lineage>
</organism>
<sequence length="214" mass="23633">MSFPILWALKAAPVADANERLILIALAEAARSDGTGAVLSRKQVAAVALVDVKTVQRRLGQLRQRGLIAEGDQREVIHLPEQSRPKAYDLLIPYSAFPDIGQVNAEREARGEEPLTPDMRPDLPDAPAKRRRRDLGTVLGPQRQRTGISEALRQFVYERDGYRCVRCGAPDDLTLDHIHPWVLGGVNSEENLRTLCRPCNSSKNATIEGPEVTA</sequence>
<dbReference type="SMART" id="SM00507">
    <property type="entry name" value="HNHc"/>
    <property type="match status" value="1"/>
</dbReference>
<dbReference type="EMBL" id="JBIAJP010000021">
    <property type="protein sequence ID" value="MFF0009617.1"/>
    <property type="molecule type" value="Genomic_DNA"/>
</dbReference>
<dbReference type="RefSeq" id="WP_389835591.1">
    <property type="nucleotide sequence ID" value="NZ_JBIAJP010000021.1"/>
</dbReference>
<dbReference type="InterPro" id="IPR052892">
    <property type="entry name" value="NA-targeting_endonuclease"/>
</dbReference>
<keyword evidence="3" id="KW-0540">Nuclease</keyword>
<reference evidence="3 4" key="1">
    <citation type="submission" date="2024-10" db="EMBL/GenBank/DDBJ databases">
        <title>The Natural Products Discovery Center: Release of the First 8490 Sequenced Strains for Exploring Actinobacteria Biosynthetic Diversity.</title>
        <authorList>
            <person name="Kalkreuter E."/>
            <person name="Kautsar S.A."/>
            <person name="Yang D."/>
            <person name="Bader C.D."/>
            <person name="Teijaro C.N."/>
            <person name="Fluegel L."/>
            <person name="Davis C.M."/>
            <person name="Simpson J.R."/>
            <person name="Lauterbach L."/>
            <person name="Steele A.D."/>
            <person name="Gui C."/>
            <person name="Meng S."/>
            <person name="Li G."/>
            <person name="Viehrig K."/>
            <person name="Ye F."/>
            <person name="Su P."/>
            <person name="Kiefer A.F."/>
            <person name="Nichols A."/>
            <person name="Cepeda A.J."/>
            <person name="Yan W."/>
            <person name="Fan B."/>
            <person name="Jiang Y."/>
            <person name="Adhikari A."/>
            <person name="Zheng C.-J."/>
            <person name="Schuster L."/>
            <person name="Cowan T.M."/>
            <person name="Smanski M.J."/>
            <person name="Chevrette M.G."/>
            <person name="De Carvalho L.P.S."/>
            <person name="Shen B."/>
        </authorList>
    </citation>
    <scope>NUCLEOTIDE SEQUENCE [LARGE SCALE GENOMIC DNA]</scope>
    <source>
        <strain evidence="3 4">NPDC005497</strain>
    </source>
</reference>
<gene>
    <name evidence="3" type="ORF">ACFYQT_40185</name>
</gene>
<comment type="caution">
    <text evidence="3">The sequence shown here is derived from an EMBL/GenBank/DDBJ whole genome shotgun (WGS) entry which is preliminary data.</text>
</comment>
<accession>A0ABW6NAH4</accession>
<feature type="domain" description="HNH nuclease" evidence="2">
    <location>
        <begin position="151"/>
        <end position="201"/>
    </location>
</feature>
<dbReference type="InterPro" id="IPR002711">
    <property type="entry name" value="HNH"/>
</dbReference>
<proteinExistence type="predicted"/>
<dbReference type="Gene3D" id="1.10.30.50">
    <property type="match status" value="1"/>
</dbReference>
<protein>
    <submittedName>
        <fullName evidence="3">HNH endonuclease</fullName>
    </submittedName>
</protein>
<name>A0ABW6NAH4_9ACTN</name>
<dbReference type="Proteomes" id="UP001601422">
    <property type="component" value="Unassembled WGS sequence"/>
</dbReference>
<keyword evidence="4" id="KW-1185">Reference proteome</keyword>
<evidence type="ECO:0000313" key="3">
    <source>
        <dbReference type="EMBL" id="MFF0009617.1"/>
    </source>
</evidence>